<organism evidence="1 2">
    <name type="scientific">Fusarium kuroshium</name>
    <dbReference type="NCBI Taxonomy" id="2010991"/>
    <lineage>
        <taxon>Eukaryota</taxon>
        <taxon>Fungi</taxon>
        <taxon>Dikarya</taxon>
        <taxon>Ascomycota</taxon>
        <taxon>Pezizomycotina</taxon>
        <taxon>Sordariomycetes</taxon>
        <taxon>Hypocreomycetidae</taxon>
        <taxon>Hypocreales</taxon>
        <taxon>Nectriaceae</taxon>
        <taxon>Fusarium</taxon>
        <taxon>Fusarium solani species complex</taxon>
    </lineage>
</organism>
<dbReference type="Proteomes" id="UP000277212">
    <property type="component" value="Unassembled WGS sequence"/>
</dbReference>
<dbReference type="AlphaFoldDB" id="A0A3M2RDW7"/>
<proteinExistence type="predicted"/>
<dbReference type="STRING" id="2010991.A0A3M2RDW7"/>
<dbReference type="OrthoDB" id="3908196at2759"/>
<accession>A0A3M2RDW7</accession>
<comment type="caution">
    <text evidence="1">The sequence shown here is derived from an EMBL/GenBank/DDBJ whole genome shotgun (WGS) entry which is preliminary data.</text>
</comment>
<reference evidence="1 2" key="1">
    <citation type="submission" date="2017-06" db="EMBL/GenBank/DDBJ databases">
        <title>Comparative genomic analysis of Ambrosia Fusariam Clade fungi.</title>
        <authorList>
            <person name="Stajich J.E."/>
            <person name="Carrillo J."/>
            <person name="Kijimoto T."/>
            <person name="Eskalen A."/>
            <person name="O'Donnell K."/>
            <person name="Kasson M."/>
        </authorList>
    </citation>
    <scope>NUCLEOTIDE SEQUENCE [LARGE SCALE GENOMIC DNA]</scope>
    <source>
        <strain evidence="1">UCR3666</strain>
    </source>
</reference>
<evidence type="ECO:0000313" key="1">
    <source>
        <dbReference type="EMBL" id="RMJ03491.1"/>
    </source>
</evidence>
<keyword evidence="2" id="KW-1185">Reference proteome</keyword>
<sequence length="233" mass="24811">MKFTTAIPMLAASAQVIHAFNVHVRSSDDLIDVGDLDLFSHTWQAIYSAAGNKEAVTIGPPPILTQNKPCHFNGHTDHSVTLTIEGHWDDVGGSKHEYRDALVEAGWESLRRLADQNSYNIWKDCCAETISTNCPAVGPNGCGATNSCHCPDGPNSRCRTLTKGHKVPSLINVSVTKNGAITANSLRIAFRSDTKEQKGACGAVEIVAKGIASFLFPPAVATLVGTGIDLQCA</sequence>
<name>A0A3M2RDW7_9HYPO</name>
<gene>
    <name evidence="1" type="ORF">CDV36_014987</name>
</gene>
<evidence type="ECO:0000313" key="2">
    <source>
        <dbReference type="Proteomes" id="UP000277212"/>
    </source>
</evidence>
<dbReference type="EMBL" id="NKUJ01000514">
    <property type="protein sequence ID" value="RMJ03491.1"/>
    <property type="molecule type" value="Genomic_DNA"/>
</dbReference>
<protein>
    <submittedName>
        <fullName evidence="1">Uncharacterized protein</fullName>
    </submittedName>
</protein>